<sequence>MSFSGLISAFPVCSFSSSDHHYVVSAHPNQTRWRLFSTLGPHRRVYAHQSAVLCFTLQQSRRCEAEHGGLMSIDTTVRLERAQETPPCLIGCCVESMSDATLISFIDQDLRTNPLNGGGNDATLISLIDQGMMIKNSPAKPLIMVWLIGLFQCLIGLIHEVLDREKLMGLIQNVEALFQIKKSVFEIVQEKPNKNLHFMVE</sequence>
<name>A0A8S9NDF9_BRACR</name>
<dbReference type="AlphaFoldDB" id="A0A8S9NDF9"/>
<evidence type="ECO:0000313" key="1">
    <source>
        <dbReference type="EMBL" id="KAF3503144.1"/>
    </source>
</evidence>
<dbReference type="Proteomes" id="UP000712600">
    <property type="component" value="Unassembled WGS sequence"/>
</dbReference>
<comment type="caution">
    <text evidence="1">The sequence shown here is derived from an EMBL/GenBank/DDBJ whole genome shotgun (WGS) entry which is preliminary data.</text>
</comment>
<protein>
    <submittedName>
        <fullName evidence="1">Uncharacterized protein</fullName>
    </submittedName>
</protein>
<gene>
    <name evidence="1" type="ORF">F2Q69_00043854</name>
</gene>
<evidence type="ECO:0000313" key="2">
    <source>
        <dbReference type="Proteomes" id="UP000712600"/>
    </source>
</evidence>
<reference evidence="1" key="1">
    <citation type="submission" date="2019-12" db="EMBL/GenBank/DDBJ databases">
        <title>Genome sequencing and annotation of Brassica cretica.</title>
        <authorList>
            <person name="Studholme D.J."/>
            <person name="Sarris P."/>
        </authorList>
    </citation>
    <scope>NUCLEOTIDE SEQUENCE</scope>
    <source>
        <strain evidence="1">PFS-109/04</strain>
        <tissue evidence="1">Leaf</tissue>
    </source>
</reference>
<dbReference type="EMBL" id="QGKX02001621">
    <property type="protein sequence ID" value="KAF3503144.1"/>
    <property type="molecule type" value="Genomic_DNA"/>
</dbReference>
<proteinExistence type="predicted"/>
<organism evidence="1 2">
    <name type="scientific">Brassica cretica</name>
    <name type="common">Mustard</name>
    <dbReference type="NCBI Taxonomy" id="69181"/>
    <lineage>
        <taxon>Eukaryota</taxon>
        <taxon>Viridiplantae</taxon>
        <taxon>Streptophyta</taxon>
        <taxon>Embryophyta</taxon>
        <taxon>Tracheophyta</taxon>
        <taxon>Spermatophyta</taxon>
        <taxon>Magnoliopsida</taxon>
        <taxon>eudicotyledons</taxon>
        <taxon>Gunneridae</taxon>
        <taxon>Pentapetalae</taxon>
        <taxon>rosids</taxon>
        <taxon>malvids</taxon>
        <taxon>Brassicales</taxon>
        <taxon>Brassicaceae</taxon>
        <taxon>Brassiceae</taxon>
        <taxon>Brassica</taxon>
    </lineage>
</organism>
<accession>A0A8S9NDF9</accession>